<dbReference type="AlphaFoldDB" id="A0A1G2MYR4"/>
<dbReference type="STRING" id="1802315.A3F51_01965"/>
<keyword evidence="2 7" id="KW-0677">Repeat</keyword>
<evidence type="ECO:0000256" key="1">
    <source>
        <dbReference type="ARBA" id="ARBA00008675"/>
    </source>
</evidence>
<dbReference type="FunFam" id="3.40.50.300:FF:000120">
    <property type="entry name" value="ATP-dependent chaperone ClpB"/>
    <property type="match status" value="1"/>
</dbReference>
<feature type="coiled-coil region" evidence="9">
    <location>
        <begin position="414"/>
        <end position="584"/>
    </location>
</feature>
<gene>
    <name evidence="11" type="ORF">A3F51_01965</name>
</gene>
<dbReference type="SUPFAM" id="SSF81923">
    <property type="entry name" value="Double Clp-N motif"/>
    <property type="match status" value="1"/>
</dbReference>
<dbReference type="PROSITE" id="PS51903">
    <property type="entry name" value="CLP_R"/>
    <property type="match status" value="1"/>
</dbReference>
<evidence type="ECO:0000256" key="8">
    <source>
        <dbReference type="RuleBase" id="RU004432"/>
    </source>
</evidence>
<dbReference type="GO" id="GO:0034605">
    <property type="term" value="P:cellular response to heat"/>
    <property type="evidence" value="ECO:0007669"/>
    <property type="project" value="TreeGrafter"/>
</dbReference>
<evidence type="ECO:0000256" key="4">
    <source>
        <dbReference type="ARBA" id="ARBA00022840"/>
    </source>
</evidence>
<evidence type="ECO:0000259" key="10">
    <source>
        <dbReference type="PROSITE" id="PS51903"/>
    </source>
</evidence>
<dbReference type="InterPro" id="IPR001270">
    <property type="entry name" value="ClpA/B"/>
</dbReference>
<keyword evidence="4 8" id="KW-0067">ATP-binding</keyword>
<feature type="domain" description="Clp R" evidence="10">
    <location>
        <begin position="4"/>
        <end position="149"/>
    </location>
</feature>
<dbReference type="Pfam" id="PF07724">
    <property type="entry name" value="AAA_2"/>
    <property type="match status" value="1"/>
</dbReference>
<dbReference type="InterPro" id="IPR027417">
    <property type="entry name" value="P-loop_NTPase"/>
</dbReference>
<dbReference type="InterPro" id="IPR041546">
    <property type="entry name" value="ClpA/ClpB_AAA_lid"/>
</dbReference>
<dbReference type="Pfam" id="PF10431">
    <property type="entry name" value="ClpB_D2-small"/>
    <property type="match status" value="1"/>
</dbReference>
<dbReference type="PROSITE" id="PS00870">
    <property type="entry name" value="CLPAB_1"/>
    <property type="match status" value="1"/>
</dbReference>
<proteinExistence type="inferred from homology"/>
<dbReference type="InterPro" id="IPR003593">
    <property type="entry name" value="AAA+_ATPase"/>
</dbReference>
<dbReference type="FunFam" id="3.40.50.300:FF:000025">
    <property type="entry name" value="ATP-dependent Clp protease subunit"/>
    <property type="match status" value="1"/>
</dbReference>
<dbReference type="InterPro" id="IPR018368">
    <property type="entry name" value="ClpA/B_CS1"/>
</dbReference>
<dbReference type="Proteomes" id="UP000178089">
    <property type="component" value="Unassembled WGS sequence"/>
</dbReference>
<evidence type="ECO:0000256" key="2">
    <source>
        <dbReference type="ARBA" id="ARBA00022737"/>
    </source>
</evidence>
<dbReference type="CDD" id="cd19499">
    <property type="entry name" value="RecA-like_ClpB_Hsp104-like"/>
    <property type="match status" value="1"/>
</dbReference>
<reference evidence="11 12" key="1">
    <citation type="journal article" date="2016" name="Nat. Commun.">
        <title>Thousands of microbial genomes shed light on interconnected biogeochemical processes in an aquifer system.</title>
        <authorList>
            <person name="Anantharaman K."/>
            <person name="Brown C.T."/>
            <person name="Hug L.A."/>
            <person name="Sharon I."/>
            <person name="Castelle C.J."/>
            <person name="Probst A.J."/>
            <person name="Thomas B.C."/>
            <person name="Singh A."/>
            <person name="Wilkins M.J."/>
            <person name="Karaoz U."/>
            <person name="Brodie E.L."/>
            <person name="Williams K.H."/>
            <person name="Hubbard S.S."/>
            <person name="Banfield J.F."/>
        </authorList>
    </citation>
    <scope>NUCLEOTIDE SEQUENCE [LARGE SCALE GENOMIC DNA]</scope>
</reference>
<dbReference type="PROSITE" id="PS00871">
    <property type="entry name" value="CLPAB_2"/>
    <property type="match status" value="1"/>
</dbReference>
<dbReference type="PANTHER" id="PTHR11638">
    <property type="entry name" value="ATP-DEPENDENT CLP PROTEASE"/>
    <property type="match status" value="1"/>
</dbReference>
<name>A0A1G2MYR4_9BACT</name>
<evidence type="ECO:0000256" key="5">
    <source>
        <dbReference type="ARBA" id="ARBA00023186"/>
    </source>
</evidence>
<dbReference type="SUPFAM" id="SSF52540">
    <property type="entry name" value="P-loop containing nucleoside triphosphate hydrolases"/>
    <property type="match status" value="2"/>
</dbReference>
<dbReference type="PANTHER" id="PTHR11638:SF18">
    <property type="entry name" value="HEAT SHOCK PROTEIN 104"/>
    <property type="match status" value="1"/>
</dbReference>
<dbReference type="GO" id="GO:0005737">
    <property type="term" value="C:cytoplasm"/>
    <property type="evidence" value="ECO:0007669"/>
    <property type="project" value="TreeGrafter"/>
</dbReference>
<evidence type="ECO:0000256" key="6">
    <source>
        <dbReference type="ARBA" id="ARBA00026057"/>
    </source>
</evidence>
<dbReference type="PRINTS" id="PR00300">
    <property type="entry name" value="CLPPROTEASEA"/>
</dbReference>
<comment type="subunit">
    <text evidence="6">Homohexamer. The oligomerization is ATP-dependent.</text>
</comment>
<comment type="caution">
    <text evidence="11">The sequence shown here is derived from an EMBL/GenBank/DDBJ whole genome shotgun (WGS) entry which is preliminary data.</text>
</comment>
<dbReference type="Gene3D" id="1.10.1780.10">
    <property type="entry name" value="Clp, N-terminal domain"/>
    <property type="match status" value="1"/>
</dbReference>
<dbReference type="Gene3D" id="3.40.50.300">
    <property type="entry name" value="P-loop containing nucleotide triphosphate hydrolases"/>
    <property type="match status" value="3"/>
</dbReference>
<dbReference type="Pfam" id="PF17871">
    <property type="entry name" value="AAA_lid_9"/>
    <property type="match status" value="1"/>
</dbReference>
<dbReference type="GO" id="GO:0005524">
    <property type="term" value="F:ATP binding"/>
    <property type="evidence" value="ECO:0007669"/>
    <property type="project" value="UniProtKB-KW"/>
</dbReference>
<dbReference type="SMART" id="SM01086">
    <property type="entry name" value="ClpB_D2-small"/>
    <property type="match status" value="1"/>
</dbReference>
<keyword evidence="9" id="KW-0175">Coiled coil</keyword>
<dbReference type="InterPro" id="IPR036628">
    <property type="entry name" value="Clp_N_dom_sf"/>
</dbReference>
<keyword evidence="5 8" id="KW-0143">Chaperone</keyword>
<evidence type="ECO:0000313" key="12">
    <source>
        <dbReference type="Proteomes" id="UP000178089"/>
    </source>
</evidence>
<dbReference type="Pfam" id="PF02861">
    <property type="entry name" value="Clp_N"/>
    <property type="match status" value="1"/>
</dbReference>
<dbReference type="CDD" id="cd00009">
    <property type="entry name" value="AAA"/>
    <property type="match status" value="1"/>
</dbReference>
<dbReference type="InterPro" id="IPR050130">
    <property type="entry name" value="ClpA_ClpB"/>
</dbReference>
<dbReference type="Pfam" id="PF00004">
    <property type="entry name" value="AAA"/>
    <property type="match status" value="1"/>
</dbReference>
<dbReference type="InterPro" id="IPR004176">
    <property type="entry name" value="Clp_R_N"/>
</dbReference>
<dbReference type="SMART" id="SM00382">
    <property type="entry name" value="AAA"/>
    <property type="match status" value="2"/>
</dbReference>
<accession>A0A1G2MYR4</accession>
<dbReference type="EMBL" id="MHRT01000006">
    <property type="protein sequence ID" value="OHA29007.1"/>
    <property type="molecule type" value="Genomic_DNA"/>
</dbReference>
<protein>
    <submittedName>
        <fullName evidence="11">ATP-dependent chaperone ClpB</fullName>
    </submittedName>
</protein>
<evidence type="ECO:0000256" key="7">
    <source>
        <dbReference type="PROSITE-ProRule" id="PRU01251"/>
    </source>
</evidence>
<dbReference type="Gene3D" id="1.10.8.60">
    <property type="match status" value="1"/>
</dbReference>
<sequence length="923" mass="104045">MPPLSKLTTKAREALRRAHELAIERGQNHVNPVHLLCALILQEESMVTSILDKMEIDTPMLSDIVLEHIEAPEGSNVLSPSYQIYLTPDLAQILDNSVRVATSMKDEFISTEHVFLSIFDIPCIARDILSRFKIDREAVVKIVEELKKNPQTKDAEPKKFRTLYKYARSLTKLAKENKLDPVIGRDSEIMRIIQILSRRTKNNPILIGEAGVGKTAIAEGLAIRMAQGDIPESLKDKELVSLDLGSLIAGTKYRGEFEERLKNILREVEKADGKVILFIDEMHTLVGAGASEGSMDASNMLKPALARGELRAIGATTLKEYQKYIERDPALTRRFQPVFVNEPSTEDAIAILRGLKEKYELFHGVRITDDAIVAAVTLASRYITDRFLPDKVVDLIDEAASSLRISLENMPPALEETRRKIMRFEIEREALKKEISLRQGSRGQSNKEAKSRMSKIEKEIADLKEGTSELELKWTNEKETIGDIKRLKKELEGLRVEAEMVEARADLSKAAEIRYGTIPALEKDLAQKTKRLQKLQSSRRILKEEINAEDIAGVVARWTGIPVSRMLESEAAKLTRMEDELKKRIVGQNEAVTKISDTIRRSRAGISDPNRPIGSFIFLGPTGVGKTELTKALAEFLFNDDKALIRVDMSEFMEKHSVSKLIGAPPGYVGYDEAGGLTEAVRHRPYAVILFDEIEKAHPEVFNVLLQVLDNGRLTDSKGRTVNFRNTVIIMTSNIGAQHIDRMEKIGFARESGNRDRENYIEAKNKIMSSLKDYFRPEFLNRVDDMIIFDILSPAAIREIVKIQVEQIVKRLADKHIGLTLSTLVFDYLAKEGYNPQYGARPLKRLIQNKILTPVANLLISQEVTKGGVIEVDVRPIEKGFSQEASVEFRFEVKKKSPLSPRTPVRRDKEEIPIVMPKMVGQK</sequence>
<evidence type="ECO:0000256" key="3">
    <source>
        <dbReference type="ARBA" id="ARBA00022741"/>
    </source>
</evidence>
<organism evidence="11 12">
    <name type="scientific">Candidatus Taylorbacteria bacterium RIFCSPHIGHO2_12_FULL_45_16</name>
    <dbReference type="NCBI Taxonomy" id="1802315"/>
    <lineage>
        <taxon>Bacteria</taxon>
        <taxon>Candidatus Tayloriibacteriota</taxon>
    </lineage>
</organism>
<dbReference type="InterPro" id="IPR028299">
    <property type="entry name" value="ClpA/B_CS2"/>
</dbReference>
<comment type="similarity">
    <text evidence="1 8">Belongs to the ClpA/ClpB family.</text>
</comment>
<evidence type="ECO:0000256" key="9">
    <source>
        <dbReference type="SAM" id="Coils"/>
    </source>
</evidence>
<keyword evidence="3 8" id="KW-0547">Nucleotide-binding</keyword>
<dbReference type="InterPro" id="IPR019489">
    <property type="entry name" value="Clp_ATPase_C"/>
</dbReference>
<dbReference type="FunFam" id="3.40.50.300:FF:000010">
    <property type="entry name" value="Chaperone clpB 1, putative"/>
    <property type="match status" value="1"/>
</dbReference>
<dbReference type="InterPro" id="IPR003959">
    <property type="entry name" value="ATPase_AAA_core"/>
</dbReference>
<evidence type="ECO:0000313" key="11">
    <source>
        <dbReference type="EMBL" id="OHA29007.1"/>
    </source>
</evidence>
<dbReference type="GO" id="GO:0016887">
    <property type="term" value="F:ATP hydrolysis activity"/>
    <property type="evidence" value="ECO:0007669"/>
    <property type="project" value="InterPro"/>
</dbReference>